<name>A0A7I4YCM0_HAECO</name>
<reference evidence="3" key="1">
    <citation type="submission" date="2020-12" db="UniProtKB">
        <authorList>
            <consortium name="WormBaseParasite"/>
        </authorList>
    </citation>
    <scope>IDENTIFICATION</scope>
    <source>
        <strain evidence="3">MHco3</strain>
    </source>
</reference>
<dbReference type="AlphaFoldDB" id="A0A7I4YCM0"/>
<keyword evidence="2" id="KW-1185">Reference proteome</keyword>
<sequence length="236" mass="27299">MPPKVDRLHRKKEALDNSGSSKIAQCAPSQSSGTLSVDTDYAGLSASQLIKAVLERNTDPEIEKMLLVLADKVPKEMSELLEAEKRSRSIVLSGLEEAPPHSLPSEKQRDLESKVFDILDVLNVECRPVEVYRMEKEVPSRPRLVKVLLPSRFHWRTALANARNLKTNGFANTFVRRSMTHEERKQEYELRQQARERNRGKTVREWVVYKGELRRVSELRRGPRETLEDAWFPRQR</sequence>
<dbReference type="WBParaSite" id="HCON_00081290-00001">
    <property type="protein sequence ID" value="HCON_00081290-00001"/>
    <property type="gene ID" value="HCON_00081290"/>
</dbReference>
<accession>A0A7I4YCM0</accession>
<feature type="compositionally biased region" description="Polar residues" evidence="1">
    <location>
        <begin position="17"/>
        <end position="35"/>
    </location>
</feature>
<dbReference type="OrthoDB" id="5869388at2759"/>
<evidence type="ECO:0000256" key="1">
    <source>
        <dbReference type="SAM" id="MobiDB-lite"/>
    </source>
</evidence>
<organism evidence="2 3">
    <name type="scientific">Haemonchus contortus</name>
    <name type="common">Barber pole worm</name>
    <dbReference type="NCBI Taxonomy" id="6289"/>
    <lineage>
        <taxon>Eukaryota</taxon>
        <taxon>Metazoa</taxon>
        <taxon>Ecdysozoa</taxon>
        <taxon>Nematoda</taxon>
        <taxon>Chromadorea</taxon>
        <taxon>Rhabditida</taxon>
        <taxon>Rhabditina</taxon>
        <taxon>Rhabditomorpha</taxon>
        <taxon>Strongyloidea</taxon>
        <taxon>Trichostrongylidae</taxon>
        <taxon>Haemonchus</taxon>
    </lineage>
</organism>
<protein>
    <submittedName>
        <fullName evidence="3">Uncharacterized protein</fullName>
    </submittedName>
</protein>
<dbReference type="OMA" id="XPRNEGG"/>
<feature type="region of interest" description="Disordered" evidence="1">
    <location>
        <begin position="1"/>
        <end position="35"/>
    </location>
</feature>
<evidence type="ECO:0000313" key="2">
    <source>
        <dbReference type="Proteomes" id="UP000025227"/>
    </source>
</evidence>
<dbReference type="Proteomes" id="UP000025227">
    <property type="component" value="Unplaced"/>
</dbReference>
<evidence type="ECO:0000313" key="3">
    <source>
        <dbReference type="WBParaSite" id="HCON_00081290-00001"/>
    </source>
</evidence>
<proteinExistence type="predicted"/>